<accession>A0A1N6E6S9</accession>
<sequence>MAVLVMGHMNPDTDSIISAIAVADALNKRGIEAKAVAQGEVTPESAFVLEKFGLEAPEVVTSVAGQQLWLVDTSDKAQLPADIDEAEICGVIDHHKLGDITTSNPLEMWVWPVGCGCTAIKGFYDHYGLEIPAGIAGGMLCAILSDTVMFKSVTCTDADKVAVEALAKIANVSDTTELGMEMFKVKSAVEGATMEELVFRDYKDFDMNGNKVGIGQLEVVDLSLLDAVKDGLKEEIAKVKADGRHSVFLLLTDIMKEGSEMLICSDDASVVEKAFGVAGNDSVWLDGVMSRKKQVVPNFEKAFK</sequence>
<dbReference type="RefSeq" id="WP_074215593.1">
    <property type="nucleotide sequence ID" value="NZ_FSRG01000003.1"/>
</dbReference>
<name>A0A1N6E6S9_9BACT</name>
<dbReference type="SUPFAM" id="SSF64182">
    <property type="entry name" value="DHH phosphoesterases"/>
    <property type="match status" value="1"/>
</dbReference>
<dbReference type="SMART" id="SM01131">
    <property type="entry name" value="DHHA2"/>
    <property type="match status" value="1"/>
</dbReference>
<dbReference type="Gene3D" id="3.10.310.20">
    <property type="entry name" value="DHHA2 domain"/>
    <property type="match status" value="1"/>
</dbReference>
<dbReference type="EC" id="3.6.1.1" evidence="2"/>
<keyword evidence="10" id="KW-1185">Reference proteome</keyword>
<dbReference type="GO" id="GO:0004427">
    <property type="term" value="F:inorganic diphosphate phosphatase activity"/>
    <property type="evidence" value="ECO:0007669"/>
    <property type="project" value="UniProtKB-EC"/>
</dbReference>
<evidence type="ECO:0000256" key="4">
    <source>
        <dbReference type="ARBA" id="ARBA00022801"/>
    </source>
</evidence>
<dbReference type="PANTHER" id="PTHR12112:SF22">
    <property type="entry name" value="MANGANESE-DEPENDENT INORGANIC PYROPHOSPHATASE-RELATED"/>
    <property type="match status" value="1"/>
</dbReference>
<evidence type="ECO:0000256" key="6">
    <source>
        <dbReference type="ARBA" id="ARBA00032535"/>
    </source>
</evidence>
<proteinExistence type="predicted"/>
<evidence type="ECO:0000313" key="10">
    <source>
        <dbReference type="Proteomes" id="UP000184694"/>
    </source>
</evidence>
<dbReference type="Proteomes" id="UP000184694">
    <property type="component" value="Unassembled WGS sequence"/>
</dbReference>
<dbReference type="InterPro" id="IPR038222">
    <property type="entry name" value="DHHA2_dom_sf"/>
</dbReference>
<feature type="domain" description="DHHA2" evidence="8">
    <location>
        <begin position="179"/>
        <end position="303"/>
    </location>
</feature>
<evidence type="ECO:0000256" key="7">
    <source>
        <dbReference type="ARBA" id="ARBA00047820"/>
    </source>
</evidence>
<dbReference type="Gene3D" id="3.90.1640.10">
    <property type="entry name" value="inorganic pyrophosphatase (n-terminal core)"/>
    <property type="match status" value="1"/>
</dbReference>
<evidence type="ECO:0000256" key="3">
    <source>
        <dbReference type="ARBA" id="ARBA00022723"/>
    </source>
</evidence>
<keyword evidence="3" id="KW-0479">Metal-binding</keyword>
<comment type="catalytic activity">
    <reaction evidence="7">
        <text>diphosphate + H2O = 2 phosphate + H(+)</text>
        <dbReference type="Rhea" id="RHEA:24576"/>
        <dbReference type="ChEBI" id="CHEBI:15377"/>
        <dbReference type="ChEBI" id="CHEBI:15378"/>
        <dbReference type="ChEBI" id="CHEBI:33019"/>
        <dbReference type="ChEBI" id="CHEBI:43474"/>
        <dbReference type="EC" id="3.6.1.1"/>
    </reaction>
</comment>
<dbReference type="InterPro" id="IPR004097">
    <property type="entry name" value="DHHA2"/>
</dbReference>
<keyword evidence="4" id="KW-0378">Hydrolase</keyword>
<organism evidence="9 10">
    <name type="scientific">Halodesulfovibrio marinisediminis DSM 17456</name>
    <dbReference type="NCBI Taxonomy" id="1121457"/>
    <lineage>
        <taxon>Bacteria</taxon>
        <taxon>Pseudomonadati</taxon>
        <taxon>Thermodesulfobacteriota</taxon>
        <taxon>Desulfovibrionia</taxon>
        <taxon>Desulfovibrionales</taxon>
        <taxon>Desulfovibrionaceae</taxon>
        <taxon>Halodesulfovibrio</taxon>
    </lineage>
</organism>
<evidence type="ECO:0000313" key="9">
    <source>
        <dbReference type="EMBL" id="SIN78693.1"/>
    </source>
</evidence>
<comment type="cofactor">
    <cofactor evidence="1">
        <name>Mn(2+)</name>
        <dbReference type="ChEBI" id="CHEBI:29035"/>
    </cofactor>
</comment>
<protein>
    <recommendedName>
        <fullName evidence="2">inorganic diphosphatase</fullName>
        <ecNumber evidence="2">3.6.1.1</ecNumber>
    </recommendedName>
    <alternativeName>
        <fullName evidence="6">Pyrophosphate phospho-hydrolase</fullName>
    </alternativeName>
</protein>
<reference evidence="10" key="1">
    <citation type="submission" date="2016-11" db="EMBL/GenBank/DDBJ databases">
        <authorList>
            <person name="Varghese N."/>
            <person name="Submissions S."/>
        </authorList>
    </citation>
    <scope>NUCLEOTIDE SEQUENCE [LARGE SCALE GENOMIC DNA]</scope>
    <source>
        <strain evidence="10">DSM 17456</strain>
    </source>
</reference>
<dbReference type="AlphaFoldDB" id="A0A1N6E6S9"/>
<evidence type="ECO:0000256" key="1">
    <source>
        <dbReference type="ARBA" id="ARBA00001936"/>
    </source>
</evidence>
<dbReference type="InterPro" id="IPR038763">
    <property type="entry name" value="DHH_sf"/>
</dbReference>
<evidence type="ECO:0000256" key="5">
    <source>
        <dbReference type="ARBA" id="ARBA00023211"/>
    </source>
</evidence>
<dbReference type="GO" id="GO:0046872">
    <property type="term" value="F:metal ion binding"/>
    <property type="evidence" value="ECO:0007669"/>
    <property type="project" value="UniProtKB-KW"/>
</dbReference>
<dbReference type="NCBIfam" id="NF003877">
    <property type="entry name" value="PRK05427.1"/>
    <property type="match status" value="1"/>
</dbReference>
<dbReference type="OrthoDB" id="9766150at2"/>
<evidence type="ECO:0000256" key="2">
    <source>
        <dbReference type="ARBA" id="ARBA00012146"/>
    </source>
</evidence>
<dbReference type="PANTHER" id="PTHR12112">
    <property type="entry name" value="BNIP - RELATED"/>
    <property type="match status" value="1"/>
</dbReference>
<dbReference type="EMBL" id="FSRG01000003">
    <property type="protein sequence ID" value="SIN78693.1"/>
    <property type="molecule type" value="Genomic_DNA"/>
</dbReference>
<dbReference type="Pfam" id="PF02833">
    <property type="entry name" value="DHHA2"/>
    <property type="match status" value="1"/>
</dbReference>
<gene>
    <name evidence="9" type="ORF">SAMN02745161_0752</name>
</gene>
<dbReference type="GO" id="GO:0005737">
    <property type="term" value="C:cytoplasm"/>
    <property type="evidence" value="ECO:0007669"/>
    <property type="project" value="InterPro"/>
</dbReference>
<dbReference type="FunFam" id="3.90.1640.10:FF:000001">
    <property type="entry name" value="Probable manganese-dependent inorganic pyrophosphatase"/>
    <property type="match status" value="1"/>
</dbReference>
<evidence type="ECO:0000259" key="8">
    <source>
        <dbReference type="SMART" id="SM01131"/>
    </source>
</evidence>
<keyword evidence="5" id="KW-0464">Manganese</keyword>
<dbReference type="STRING" id="1121457.SAMN02745161_0752"/>
<dbReference type="Pfam" id="PF01368">
    <property type="entry name" value="DHH"/>
    <property type="match status" value="1"/>
</dbReference>
<dbReference type="InterPro" id="IPR001667">
    <property type="entry name" value="DDH_dom"/>
</dbReference>